<dbReference type="AlphaFoldDB" id="A0A6G0IX61"/>
<feature type="compositionally biased region" description="Basic and acidic residues" evidence="1">
    <location>
        <begin position="57"/>
        <end position="69"/>
    </location>
</feature>
<keyword evidence="3" id="KW-1185">Reference proteome</keyword>
<gene>
    <name evidence="2" type="ORF">D5F01_LYC04780</name>
</gene>
<name>A0A6G0IX61_LARCR</name>
<feature type="compositionally biased region" description="Acidic residues" evidence="1">
    <location>
        <begin position="46"/>
        <end position="56"/>
    </location>
</feature>
<accession>A0A6G0IX61</accession>
<feature type="compositionally biased region" description="Low complexity" evidence="1">
    <location>
        <begin position="24"/>
        <end position="34"/>
    </location>
</feature>
<organism evidence="2 3">
    <name type="scientific">Larimichthys crocea</name>
    <name type="common">Large yellow croaker</name>
    <name type="synonym">Pseudosciaena crocea</name>
    <dbReference type="NCBI Taxonomy" id="215358"/>
    <lineage>
        <taxon>Eukaryota</taxon>
        <taxon>Metazoa</taxon>
        <taxon>Chordata</taxon>
        <taxon>Craniata</taxon>
        <taxon>Vertebrata</taxon>
        <taxon>Euteleostomi</taxon>
        <taxon>Actinopterygii</taxon>
        <taxon>Neopterygii</taxon>
        <taxon>Teleostei</taxon>
        <taxon>Neoteleostei</taxon>
        <taxon>Acanthomorphata</taxon>
        <taxon>Eupercaria</taxon>
        <taxon>Sciaenidae</taxon>
        <taxon>Larimichthys</taxon>
    </lineage>
</organism>
<protein>
    <submittedName>
        <fullName evidence="2">Uncharacterized protein</fullName>
    </submittedName>
</protein>
<feature type="compositionally biased region" description="Polar residues" evidence="1">
    <location>
        <begin position="161"/>
        <end position="170"/>
    </location>
</feature>
<feature type="compositionally biased region" description="Basic and acidic residues" evidence="1">
    <location>
        <begin position="179"/>
        <end position="189"/>
    </location>
</feature>
<dbReference type="EMBL" id="REGW02000005">
    <property type="protein sequence ID" value="KAE8296030.1"/>
    <property type="molecule type" value="Genomic_DNA"/>
</dbReference>
<feature type="compositionally biased region" description="Basic and acidic residues" evidence="1">
    <location>
        <begin position="84"/>
        <end position="94"/>
    </location>
</feature>
<dbReference type="Proteomes" id="UP000424527">
    <property type="component" value="Unassembled WGS sequence"/>
</dbReference>
<proteinExistence type="predicted"/>
<sequence>MLMTSSSAVCKELRGRKEYSLMDTPESPTQSPQSPEEEEKGLSDSELLDSPDDEEDRLISDRDIVHDEENGNGALGEEDEEELESRGRGSELERRGKKRMRWFPDFVSDPEDDEPGGEIDGIGQEDGTIMLMEGDEDGPQWDQLDGEEERKKRSKRRESLTPHSLQTQSRNRARASSLKRIEKMGRKDTVITERKQNTSQLKWIMRRRKIKAKLGRKRRMKG</sequence>
<feature type="compositionally biased region" description="Basic and acidic residues" evidence="1">
    <location>
        <begin position="11"/>
        <end position="20"/>
    </location>
</feature>
<evidence type="ECO:0000313" key="3">
    <source>
        <dbReference type="Proteomes" id="UP000424527"/>
    </source>
</evidence>
<reference evidence="2 3" key="1">
    <citation type="submission" date="2019-07" db="EMBL/GenBank/DDBJ databases">
        <title>Chromosome genome assembly for large yellow croaker.</title>
        <authorList>
            <person name="Xiao S."/>
        </authorList>
    </citation>
    <scope>NUCLEOTIDE SEQUENCE [LARGE SCALE GENOMIC DNA]</scope>
    <source>
        <strain evidence="2">JMULYC20181020</strain>
        <tissue evidence="2">Muscle</tissue>
    </source>
</reference>
<evidence type="ECO:0000256" key="1">
    <source>
        <dbReference type="SAM" id="MobiDB-lite"/>
    </source>
</evidence>
<feature type="compositionally biased region" description="Acidic residues" evidence="1">
    <location>
        <begin position="108"/>
        <end position="117"/>
    </location>
</feature>
<comment type="caution">
    <text evidence="2">The sequence shown here is derived from an EMBL/GenBank/DDBJ whole genome shotgun (WGS) entry which is preliminary data.</text>
</comment>
<feature type="compositionally biased region" description="Acidic residues" evidence="1">
    <location>
        <begin position="133"/>
        <end position="147"/>
    </location>
</feature>
<evidence type="ECO:0000313" key="2">
    <source>
        <dbReference type="EMBL" id="KAE8296030.1"/>
    </source>
</evidence>
<feature type="region of interest" description="Disordered" evidence="1">
    <location>
        <begin position="1"/>
        <end position="189"/>
    </location>
</feature>